<dbReference type="AlphaFoldDB" id="A0AAJ6ANX4"/>
<proteinExistence type="predicted"/>
<protein>
    <submittedName>
        <fullName evidence="4">PH domain-containing protein</fullName>
    </submittedName>
</protein>
<evidence type="ECO:0000313" key="4">
    <source>
        <dbReference type="EMBL" id="WGH94253.1"/>
    </source>
</evidence>
<dbReference type="EMBL" id="CP122566">
    <property type="protein sequence ID" value="WGH94253.1"/>
    <property type="molecule type" value="Genomic_DNA"/>
</dbReference>
<keyword evidence="2" id="KW-0472">Membrane</keyword>
<keyword evidence="2" id="KW-0812">Transmembrane</keyword>
<evidence type="ECO:0000259" key="3">
    <source>
        <dbReference type="Pfam" id="PF03703"/>
    </source>
</evidence>
<organism evidence="4 5">
    <name type="scientific">Auritidibacter ignavus</name>
    <dbReference type="NCBI Taxonomy" id="678932"/>
    <lineage>
        <taxon>Bacteria</taxon>
        <taxon>Bacillati</taxon>
        <taxon>Actinomycetota</taxon>
        <taxon>Actinomycetes</taxon>
        <taxon>Micrococcales</taxon>
        <taxon>Micrococcaceae</taxon>
        <taxon>Auritidibacter</taxon>
    </lineage>
</organism>
<reference evidence="4 5" key="1">
    <citation type="submission" date="2023-03" db="EMBL/GenBank/DDBJ databases">
        <title>Complete genome sequences of several Auritidibacter ignavus strains isolated from ear infections.</title>
        <authorList>
            <person name="Baehr T."/>
            <person name="Baumhoegger A.M."/>
        </authorList>
    </citation>
    <scope>NUCLEOTIDE SEQUENCE [LARGE SCALE GENOMIC DNA]</scope>
    <source>
        <strain evidence="4 5">BABAE-6</strain>
    </source>
</reference>
<sequence>MAKLVTGEQMRIRTRADASILIGPAIWLVLLGGLQGAWQGFLTRPDLPWALSTYDRVWSIAGTVVVVLLLAVLVVRPVWQWLTEVYEITTHRVAQRYGTLSVRRRWMALSSIVHIRIRQSRRQTRRGVGDLQLFTAQGQSWTLTNVPHVDDFTHFVENERLAYARKFGTLSATYRPDYRHDGMSTQTPGNSQPHPMGGY</sequence>
<feature type="transmembrane region" description="Helical" evidence="2">
    <location>
        <begin position="20"/>
        <end position="38"/>
    </location>
</feature>
<keyword evidence="5" id="KW-1185">Reference proteome</keyword>
<evidence type="ECO:0000313" key="5">
    <source>
        <dbReference type="Proteomes" id="UP001224674"/>
    </source>
</evidence>
<feature type="domain" description="YdbS-like PH" evidence="3">
    <location>
        <begin position="83"/>
        <end position="152"/>
    </location>
</feature>
<dbReference type="RefSeq" id="WP_110098783.1">
    <property type="nucleotide sequence ID" value="NZ_CP122562.1"/>
</dbReference>
<keyword evidence="2" id="KW-1133">Transmembrane helix</keyword>
<dbReference type="InterPro" id="IPR005182">
    <property type="entry name" value="YdbS-like_PH"/>
</dbReference>
<gene>
    <name evidence="4" type="ORF">QDX21_05545</name>
</gene>
<dbReference type="GeneID" id="83695452"/>
<dbReference type="Pfam" id="PF03703">
    <property type="entry name" value="bPH_2"/>
    <property type="match status" value="1"/>
</dbReference>
<feature type="compositionally biased region" description="Polar residues" evidence="1">
    <location>
        <begin position="183"/>
        <end position="193"/>
    </location>
</feature>
<feature type="region of interest" description="Disordered" evidence="1">
    <location>
        <begin position="178"/>
        <end position="199"/>
    </location>
</feature>
<evidence type="ECO:0000256" key="1">
    <source>
        <dbReference type="SAM" id="MobiDB-lite"/>
    </source>
</evidence>
<dbReference type="Proteomes" id="UP001224674">
    <property type="component" value="Chromosome"/>
</dbReference>
<name>A0AAJ6ANX4_9MICC</name>
<accession>A0AAJ6ANX4</accession>
<feature type="transmembrane region" description="Helical" evidence="2">
    <location>
        <begin position="58"/>
        <end position="79"/>
    </location>
</feature>
<evidence type="ECO:0000256" key="2">
    <source>
        <dbReference type="SAM" id="Phobius"/>
    </source>
</evidence>